<dbReference type="AlphaFoldDB" id="A0A6C0LET8"/>
<sequence length="265" mass="30783">MNSQKAFKKFLVDLNSKFPDIVKSSKLDENDIGKFQVLFMSDIAEILKKDSSVFSEPKELFGGDLSEIFKQNPDLIWRHMQPCLFSSLFYGDVKSKLKDMLPELLDAFKEQFSNTDEIDKILEDESKTSKISDFFEYLKESMFATLLLSVFESIDLSEVLTINPQEFMDDPSKLQEHPIVGKIQAQIQTIMKNKIEKGEFTKERIMNEFEVFKQKIQELFGDYMNETMGTAKSDLPPEIIMGNSPEARRARMLARLQRKLKDRKK</sequence>
<dbReference type="EMBL" id="MN740468">
    <property type="protein sequence ID" value="QHU28074.1"/>
    <property type="molecule type" value="Genomic_DNA"/>
</dbReference>
<proteinExistence type="predicted"/>
<name>A0A6C0LET8_9ZZZZ</name>
<evidence type="ECO:0000313" key="1">
    <source>
        <dbReference type="EMBL" id="QHU28074.1"/>
    </source>
</evidence>
<reference evidence="1" key="1">
    <citation type="journal article" date="2020" name="Nature">
        <title>Giant virus diversity and host interactions through global metagenomics.</title>
        <authorList>
            <person name="Schulz F."/>
            <person name="Roux S."/>
            <person name="Paez-Espino D."/>
            <person name="Jungbluth S."/>
            <person name="Walsh D.A."/>
            <person name="Denef V.J."/>
            <person name="McMahon K.D."/>
            <person name="Konstantinidis K.T."/>
            <person name="Eloe-Fadrosh E.A."/>
            <person name="Kyrpides N.C."/>
            <person name="Woyke T."/>
        </authorList>
    </citation>
    <scope>NUCLEOTIDE SEQUENCE</scope>
    <source>
        <strain evidence="1">GVMAG-M-3300027770-17</strain>
    </source>
</reference>
<organism evidence="1">
    <name type="scientific">viral metagenome</name>
    <dbReference type="NCBI Taxonomy" id="1070528"/>
    <lineage>
        <taxon>unclassified sequences</taxon>
        <taxon>metagenomes</taxon>
        <taxon>organismal metagenomes</taxon>
    </lineage>
</organism>
<accession>A0A6C0LET8</accession>
<protein>
    <submittedName>
        <fullName evidence="1">Uncharacterized protein</fullName>
    </submittedName>
</protein>